<keyword evidence="3" id="KW-1185">Reference proteome</keyword>
<organism evidence="2 3">
    <name type="scientific">Sulfurirhabdus autotrophica</name>
    <dbReference type="NCBI Taxonomy" id="1706046"/>
    <lineage>
        <taxon>Bacteria</taxon>
        <taxon>Pseudomonadati</taxon>
        <taxon>Pseudomonadota</taxon>
        <taxon>Betaproteobacteria</taxon>
        <taxon>Nitrosomonadales</taxon>
        <taxon>Sulfuricellaceae</taxon>
        <taxon>Sulfurirhabdus</taxon>
    </lineage>
</organism>
<feature type="transmembrane region" description="Helical" evidence="1">
    <location>
        <begin position="94"/>
        <end position="117"/>
    </location>
</feature>
<keyword evidence="1" id="KW-1133">Transmembrane helix</keyword>
<sequence>MPDPLQTKLKPSKLRLLLHLWAGLCLKATADASGVTKLMSHSSSHSQGDIESAQIAANMAGALTVLLIVVGYFLSSRLISIVDKSVLKETHKKLIMFSLPIIYLAAAIILAMGIGLFTGVAHN</sequence>
<reference evidence="2 3" key="1">
    <citation type="submission" date="2019-03" db="EMBL/GenBank/DDBJ databases">
        <title>Genomic Encyclopedia of Type Strains, Phase IV (KMG-IV): sequencing the most valuable type-strain genomes for metagenomic binning, comparative biology and taxonomic classification.</title>
        <authorList>
            <person name="Goeker M."/>
        </authorList>
    </citation>
    <scope>NUCLEOTIDE SEQUENCE [LARGE SCALE GENOMIC DNA]</scope>
    <source>
        <strain evidence="2 3">DSM 100309</strain>
    </source>
</reference>
<keyword evidence="1" id="KW-0812">Transmembrane</keyword>
<keyword evidence="1" id="KW-0472">Membrane</keyword>
<feature type="transmembrane region" description="Helical" evidence="1">
    <location>
        <begin position="56"/>
        <end position="74"/>
    </location>
</feature>
<protein>
    <submittedName>
        <fullName evidence="2">Uncharacterized protein</fullName>
    </submittedName>
</protein>
<proteinExistence type="predicted"/>
<name>A0A4R3XYZ3_9PROT</name>
<evidence type="ECO:0000313" key="2">
    <source>
        <dbReference type="EMBL" id="TCV82913.1"/>
    </source>
</evidence>
<dbReference type="Proteomes" id="UP000295367">
    <property type="component" value="Unassembled WGS sequence"/>
</dbReference>
<evidence type="ECO:0000256" key="1">
    <source>
        <dbReference type="SAM" id="Phobius"/>
    </source>
</evidence>
<evidence type="ECO:0000313" key="3">
    <source>
        <dbReference type="Proteomes" id="UP000295367"/>
    </source>
</evidence>
<dbReference type="AlphaFoldDB" id="A0A4R3XYZ3"/>
<comment type="caution">
    <text evidence="2">The sequence shown here is derived from an EMBL/GenBank/DDBJ whole genome shotgun (WGS) entry which is preliminary data.</text>
</comment>
<accession>A0A4R3XYZ3</accession>
<dbReference type="EMBL" id="SMCO01000018">
    <property type="protein sequence ID" value="TCV82913.1"/>
    <property type="molecule type" value="Genomic_DNA"/>
</dbReference>
<gene>
    <name evidence="2" type="ORF">EDC63_11842</name>
</gene>